<organism evidence="1 2">
    <name type="scientific">Hymenolepis diminuta</name>
    <name type="common">Rat tapeworm</name>
    <dbReference type="NCBI Taxonomy" id="6216"/>
    <lineage>
        <taxon>Eukaryota</taxon>
        <taxon>Metazoa</taxon>
        <taxon>Spiralia</taxon>
        <taxon>Lophotrochozoa</taxon>
        <taxon>Platyhelminthes</taxon>
        <taxon>Cestoda</taxon>
        <taxon>Eucestoda</taxon>
        <taxon>Cyclophyllidea</taxon>
        <taxon>Hymenolepididae</taxon>
        <taxon>Hymenolepis</taxon>
    </lineage>
</organism>
<dbReference type="EMBL" id="CABIJS010000123">
    <property type="protein sequence ID" value="VUZ44123.1"/>
    <property type="molecule type" value="Genomic_DNA"/>
</dbReference>
<keyword evidence="2" id="KW-1185">Reference proteome</keyword>
<protein>
    <submittedName>
        <fullName evidence="1">Uncharacterized protein</fullName>
    </submittedName>
</protein>
<name>A0A564YC13_HYMDI</name>
<accession>A0A564YC13</accession>
<evidence type="ECO:0000313" key="1">
    <source>
        <dbReference type="EMBL" id="VUZ44123.1"/>
    </source>
</evidence>
<proteinExistence type="predicted"/>
<sequence length="82" mass="9419">MHPLINLTKTTPRLLPVSQLHSSQTNTILDRHLFSNQRLRRISREGATSITCCQNPSSYCFCSDIETRFSQDSALTYHLQTH</sequence>
<dbReference type="AlphaFoldDB" id="A0A564YC13"/>
<evidence type="ECO:0000313" key="2">
    <source>
        <dbReference type="Proteomes" id="UP000321570"/>
    </source>
</evidence>
<dbReference type="Proteomes" id="UP000321570">
    <property type="component" value="Unassembled WGS sequence"/>
</dbReference>
<gene>
    <name evidence="1" type="ORF">WMSIL1_LOCUS4661</name>
</gene>
<reference evidence="1 2" key="1">
    <citation type="submission" date="2019-07" db="EMBL/GenBank/DDBJ databases">
        <authorList>
            <person name="Jastrzebski P J."/>
            <person name="Paukszto L."/>
            <person name="Jastrzebski P J."/>
        </authorList>
    </citation>
    <scope>NUCLEOTIDE SEQUENCE [LARGE SCALE GENOMIC DNA]</scope>
    <source>
        <strain evidence="1 2">WMS-il1</strain>
    </source>
</reference>